<accession>G7KCV5</accession>
<keyword evidence="7" id="KW-0472">Membrane</keyword>
<keyword evidence="8" id="KW-0675">Receptor</keyword>
<dbReference type="SUPFAM" id="SSF52047">
    <property type="entry name" value="RNI-like"/>
    <property type="match status" value="1"/>
</dbReference>
<reference evidence="12" key="3">
    <citation type="submission" date="2015-04" db="UniProtKB">
        <authorList>
            <consortium name="EnsemblPlants"/>
        </authorList>
    </citation>
    <scope>IDENTIFICATION</scope>
    <source>
        <strain evidence="12">cv. Jemalong A17</strain>
    </source>
</reference>
<dbReference type="InterPro" id="IPR046956">
    <property type="entry name" value="RLP23-like"/>
</dbReference>
<gene>
    <name evidence="11" type="ordered locus">MTR_5g089150</name>
</gene>
<keyword evidence="9" id="KW-0325">Glycoprotein</keyword>
<comment type="subcellular location">
    <subcellularLocation>
        <location evidence="1">Membrane</location>
        <topology evidence="1">Single-pass type I membrane protein</topology>
    </subcellularLocation>
</comment>
<protein>
    <submittedName>
        <fullName evidence="11">LRR amino-terminal domain protein</fullName>
    </submittedName>
</protein>
<evidence type="ECO:0000256" key="1">
    <source>
        <dbReference type="ARBA" id="ARBA00004479"/>
    </source>
</evidence>
<dbReference type="InterPro" id="IPR013210">
    <property type="entry name" value="LRR_N_plant-typ"/>
</dbReference>
<proteinExistence type="predicted"/>
<dbReference type="PANTHER" id="PTHR48063">
    <property type="entry name" value="LRR RECEPTOR-LIKE KINASE"/>
    <property type="match status" value="1"/>
</dbReference>
<evidence type="ECO:0000313" key="11">
    <source>
        <dbReference type="EMBL" id="AET00176.2"/>
    </source>
</evidence>
<dbReference type="EnsemblPlants" id="AET00176">
    <property type="protein sequence ID" value="AET00176"/>
    <property type="gene ID" value="MTR_5g089150"/>
</dbReference>
<evidence type="ECO:0000313" key="13">
    <source>
        <dbReference type="Proteomes" id="UP000002051"/>
    </source>
</evidence>
<dbReference type="Proteomes" id="UP000002051">
    <property type="component" value="Chromosome 5"/>
</dbReference>
<evidence type="ECO:0000256" key="5">
    <source>
        <dbReference type="ARBA" id="ARBA00022737"/>
    </source>
</evidence>
<keyword evidence="4" id="KW-0732">Signal</keyword>
<feature type="domain" description="Leucine-rich repeat-containing N-terminal plant-type" evidence="10">
    <location>
        <begin position="11"/>
        <end position="49"/>
    </location>
</feature>
<keyword evidence="6" id="KW-1133">Transmembrane helix</keyword>
<evidence type="ECO:0000256" key="7">
    <source>
        <dbReference type="ARBA" id="ARBA00023136"/>
    </source>
</evidence>
<name>G7KCV5_MEDTR</name>
<keyword evidence="3" id="KW-0812">Transmembrane</keyword>
<evidence type="ECO:0000256" key="8">
    <source>
        <dbReference type="ARBA" id="ARBA00023170"/>
    </source>
</evidence>
<dbReference type="STRING" id="3880.G7KCV5"/>
<evidence type="ECO:0000313" key="12">
    <source>
        <dbReference type="EnsemblPlants" id="AET00176"/>
    </source>
</evidence>
<accession>A0A0C3XT37</accession>
<dbReference type="Pfam" id="PF08263">
    <property type="entry name" value="LRRNT_2"/>
    <property type="match status" value="1"/>
</dbReference>
<reference evidence="11 13" key="2">
    <citation type="journal article" date="2014" name="BMC Genomics">
        <title>An improved genome release (version Mt4.0) for the model legume Medicago truncatula.</title>
        <authorList>
            <person name="Tang H."/>
            <person name="Krishnakumar V."/>
            <person name="Bidwell S."/>
            <person name="Rosen B."/>
            <person name="Chan A."/>
            <person name="Zhou S."/>
            <person name="Gentzbittel L."/>
            <person name="Childs K.L."/>
            <person name="Yandell M."/>
            <person name="Gundlach H."/>
            <person name="Mayer K.F."/>
            <person name="Schwartz D.C."/>
            <person name="Town C.D."/>
        </authorList>
    </citation>
    <scope>GENOME REANNOTATION</scope>
    <source>
        <strain evidence="12 13">cv. Jemalong A17</strain>
    </source>
</reference>
<organism evidence="11 13">
    <name type="scientific">Medicago truncatula</name>
    <name type="common">Barrel medic</name>
    <name type="synonym">Medicago tribuloides</name>
    <dbReference type="NCBI Taxonomy" id="3880"/>
    <lineage>
        <taxon>Eukaryota</taxon>
        <taxon>Viridiplantae</taxon>
        <taxon>Streptophyta</taxon>
        <taxon>Embryophyta</taxon>
        <taxon>Tracheophyta</taxon>
        <taxon>Spermatophyta</taxon>
        <taxon>Magnoliopsida</taxon>
        <taxon>eudicotyledons</taxon>
        <taxon>Gunneridae</taxon>
        <taxon>Pentapetalae</taxon>
        <taxon>rosids</taxon>
        <taxon>fabids</taxon>
        <taxon>Fabales</taxon>
        <taxon>Fabaceae</taxon>
        <taxon>Papilionoideae</taxon>
        <taxon>50 kb inversion clade</taxon>
        <taxon>NPAAA clade</taxon>
        <taxon>Hologalegina</taxon>
        <taxon>IRL clade</taxon>
        <taxon>Trifolieae</taxon>
        <taxon>Medicago</taxon>
    </lineage>
</organism>
<reference evidence="11 13" key="1">
    <citation type="journal article" date="2011" name="Nature">
        <title>The Medicago genome provides insight into the evolution of rhizobial symbioses.</title>
        <authorList>
            <person name="Young N.D."/>
            <person name="Debelle F."/>
            <person name="Oldroyd G.E."/>
            <person name="Geurts R."/>
            <person name="Cannon S.B."/>
            <person name="Udvardi M.K."/>
            <person name="Benedito V.A."/>
            <person name="Mayer K.F."/>
            <person name="Gouzy J."/>
            <person name="Schoof H."/>
            <person name="Van de Peer Y."/>
            <person name="Proost S."/>
            <person name="Cook D.R."/>
            <person name="Meyers B.C."/>
            <person name="Spannagl M."/>
            <person name="Cheung F."/>
            <person name="De Mita S."/>
            <person name="Krishnakumar V."/>
            <person name="Gundlach H."/>
            <person name="Zhou S."/>
            <person name="Mudge J."/>
            <person name="Bharti A.K."/>
            <person name="Murray J.D."/>
            <person name="Naoumkina M.A."/>
            <person name="Rosen B."/>
            <person name="Silverstein K.A."/>
            <person name="Tang H."/>
            <person name="Rombauts S."/>
            <person name="Zhao P.X."/>
            <person name="Zhou P."/>
            <person name="Barbe V."/>
            <person name="Bardou P."/>
            <person name="Bechner M."/>
            <person name="Bellec A."/>
            <person name="Berger A."/>
            <person name="Berges H."/>
            <person name="Bidwell S."/>
            <person name="Bisseling T."/>
            <person name="Choisne N."/>
            <person name="Couloux A."/>
            <person name="Denny R."/>
            <person name="Deshpande S."/>
            <person name="Dai X."/>
            <person name="Doyle J.J."/>
            <person name="Dudez A.M."/>
            <person name="Farmer A.D."/>
            <person name="Fouteau S."/>
            <person name="Franken C."/>
            <person name="Gibelin C."/>
            <person name="Gish J."/>
            <person name="Goldstein S."/>
            <person name="Gonzalez A.J."/>
            <person name="Green P.J."/>
            <person name="Hallab A."/>
            <person name="Hartog M."/>
            <person name="Hua A."/>
            <person name="Humphray S.J."/>
            <person name="Jeong D.H."/>
            <person name="Jing Y."/>
            <person name="Jocker A."/>
            <person name="Kenton S.M."/>
            <person name="Kim D.J."/>
            <person name="Klee K."/>
            <person name="Lai H."/>
            <person name="Lang C."/>
            <person name="Lin S."/>
            <person name="Macmil S.L."/>
            <person name="Magdelenat G."/>
            <person name="Matthews L."/>
            <person name="McCorrison J."/>
            <person name="Monaghan E.L."/>
            <person name="Mun J.H."/>
            <person name="Najar F.Z."/>
            <person name="Nicholson C."/>
            <person name="Noirot C."/>
            <person name="O'Bleness M."/>
            <person name="Paule C.R."/>
            <person name="Poulain J."/>
            <person name="Prion F."/>
            <person name="Qin B."/>
            <person name="Qu C."/>
            <person name="Retzel E.F."/>
            <person name="Riddle C."/>
            <person name="Sallet E."/>
            <person name="Samain S."/>
            <person name="Samson N."/>
            <person name="Sanders I."/>
            <person name="Saurat O."/>
            <person name="Scarpelli C."/>
            <person name="Schiex T."/>
            <person name="Segurens B."/>
            <person name="Severin A.J."/>
            <person name="Sherrier D.J."/>
            <person name="Shi R."/>
            <person name="Sims S."/>
            <person name="Singer S.R."/>
            <person name="Sinharoy S."/>
            <person name="Sterck L."/>
            <person name="Viollet A."/>
            <person name="Wang B.B."/>
            <person name="Wang K."/>
            <person name="Wang M."/>
            <person name="Wang X."/>
            <person name="Warfsmann J."/>
            <person name="Weissenbach J."/>
            <person name="White D.D."/>
            <person name="White J.D."/>
            <person name="Wiley G.B."/>
            <person name="Wincker P."/>
            <person name="Xing Y."/>
            <person name="Yang L."/>
            <person name="Yao Z."/>
            <person name="Ying F."/>
            <person name="Zhai J."/>
            <person name="Zhou L."/>
            <person name="Zuber A."/>
            <person name="Denarie J."/>
            <person name="Dixon R.A."/>
            <person name="May G.D."/>
            <person name="Schwartz D.C."/>
            <person name="Rogers J."/>
            <person name="Quetier F."/>
            <person name="Town C.D."/>
            <person name="Roe B.A."/>
        </authorList>
    </citation>
    <scope>NUCLEOTIDE SEQUENCE [LARGE SCALE GENOMIC DNA]</scope>
    <source>
        <strain evidence="11">A17</strain>
        <strain evidence="12 13">cv. Jemalong A17</strain>
    </source>
</reference>
<dbReference type="EMBL" id="CM001221">
    <property type="protein sequence ID" value="AET00176.2"/>
    <property type="molecule type" value="Genomic_DNA"/>
</dbReference>
<evidence type="ECO:0000256" key="9">
    <source>
        <dbReference type="ARBA" id="ARBA00023180"/>
    </source>
</evidence>
<evidence type="ECO:0000256" key="6">
    <source>
        <dbReference type="ARBA" id="ARBA00022989"/>
    </source>
</evidence>
<dbReference type="Gene3D" id="3.80.10.10">
    <property type="entry name" value="Ribonuclease Inhibitor"/>
    <property type="match status" value="2"/>
</dbReference>
<keyword evidence="5" id="KW-0677">Repeat</keyword>
<evidence type="ECO:0000256" key="2">
    <source>
        <dbReference type="ARBA" id="ARBA00022614"/>
    </source>
</evidence>
<evidence type="ECO:0000256" key="3">
    <source>
        <dbReference type="ARBA" id="ARBA00022692"/>
    </source>
</evidence>
<keyword evidence="2" id="KW-0433">Leucine-rich repeat</keyword>
<evidence type="ECO:0000259" key="10">
    <source>
        <dbReference type="Pfam" id="PF08263"/>
    </source>
</evidence>
<dbReference type="InterPro" id="IPR032675">
    <property type="entry name" value="LRR_dom_sf"/>
</dbReference>
<dbReference type="HOGENOM" id="CLU_000288_18_13_1"/>
<dbReference type="PANTHER" id="PTHR48063:SF98">
    <property type="entry name" value="LRR RECEPTOR-LIKE SERINE_THREONINE-PROTEIN KINASE FLS2"/>
    <property type="match status" value="1"/>
</dbReference>
<keyword evidence="13" id="KW-1185">Reference proteome</keyword>
<evidence type="ECO:0000256" key="4">
    <source>
        <dbReference type="ARBA" id="ARBA00022729"/>
    </source>
</evidence>
<dbReference type="GO" id="GO:0016020">
    <property type="term" value="C:membrane"/>
    <property type="evidence" value="ECO:0007669"/>
    <property type="project" value="UniProtKB-SubCell"/>
</dbReference>
<sequence>MLLVSGSCIEKERHALLELKSGLVLDDTYLLPSWDTKSDDCCAWEGIGCRNQTGHVEILDLNSDQFGPFEGDRVAAFKVHLMGEEFQRILLVFRTCNILIFQTMALRVQSLINLEISLICSTLILVQMILWEPFFVHLEVFQICRNFILDTIKDSVYFGGEWLSNLTLLTHLDLSYLPNLNSSHVWLQMIGKLPKIQELKLSGCDLSDLYILSLSRSLLNFSTSLATLDLSQNAFSSSKIYEQLAWFLEVFNRDTFLEKRDTIFGLLDKFSG</sequence>
<dbReference type="AlphaFoldDB" id="G7KCV5"/>